<keyword evidence="3" id="KW-1185">Reference proteome</keyword>
<dbReference type="AlphaFoldDB" id="A0AAV9RNB2"/>
<dbReference type="EMBL" id="JAHHUM010001575">
    <property type="protein sequence ID" value="KAK5610398.1"/>
    <property type="molecule type" value="Genomic_DNA"/>
</dbReference>
<sequence>MLIKHVSQCGASAWHPPCPPSIGNLSTHPTHPPGTMRRKPSDVNPPPSLKIGGKRFWRPFII</sequence>
<evidence type="ECO:0000256" key="1">
    <source>
        <dbReference type="SAM" id="MobiDB-lite"/>
    </source>
</evidence>
<organism evidence="2 3">
    <name type="scientific">Crenichthys baileyi</name>
    <name type="common">White River springfish</name>
    <dbReference type="NCBI Taxonomy" id="28760"/>
    <lineage>
        <taxon>Eukaryota</taxon>
        <taxon>Metazoa</taxon>
        <taxon>Chordata</taxon>
        <taxon>Craniata</taxon>
        <taxon>Vertebrata</taxon>
        <taxon>Euteleostomi</taxon>
        <taxon>Actinopterygii</taxon>
        <taxon>Neopterygii</taxon>
        <taxon>Teleostei</taxon>
        <taxon>Neoteleostei</taxon>
        <taxon>Acanthomorphata</taxon>
        <taxon>Ovalentaria</taxon>
        <taxon>Atherinomorphae</taxon>
        <taxon>Cyprinodontiformes</taxon>
        <taxon>Goodeidae</taxon>
        <taxon>Crenichthys</taxon>
    </lineage>
</organism>
<evidence type="ECO:0000313" key="2">
    <source>
        <dbReference type="EMBL" id="KAK5610398.1"/>
    </source>
</evidence>
<feature type="region of interest" description="Disordered" evidence="1">
    <location>
        <begin position="17"/>
        <end position="51"/>
    </location>
</feature>
<name>A0AAV9RNB2_9TELE</name>
<gene>
    <name evidence="2" type="ORF">CRENBAI_005232</name>
</gene>
<accession>A0AAV9RNB2</accession>
<protein>
    <submittedName>
        <fullName evidence="2">Uncharacterized protein</fullName>
    </submittedName>
</protein>
<evidence type="ECO:0000313" key="3">
    <source>
        <dbReference type="Proteomes" id="UP001311232"/>
    </source>
</evidence>
<comment type="caution">
    <text evidence="2">The sequence shown here is derived from an EMBL/GenBank/DDBJ whole genome shotgun (WGS) entry which is preliminary data.</text>
</comment>
<dbReference type="Proteomes" id="UP001311232">
    <property type="component" value="Unassembled WGS sequence"/>
</dbReference>
<reference evidence="2 3" key="1">
    <citation type="submission" date="2021-06" db="EMBL/GenBank/DDBJ databases">
        <authorList>
            <person name="Palmer J.M."/>
        </authorList>
    </citation>
    <scope>NUCLEOTIDE SEQUENCE [LARGE SCALE GENOMIC DNA]</scope>
    <source>
        <strain evidence="2 3">MEX-2019</strain>
        <tissue evidence="2">Muscle</tissue>
    </source>
</reference>
<feature type="non-terminal residue" evidence="2">
    <location>
        <position position="62"/>
    </location>
</feature>
<proteinExistence type="predicted"/>